<keyword evidence="4" id="KW-1185">Reference proteome</keyword>
<dbReference type="Proteomes" id="UP000294003">
    <property type="component" value="Unassembled WGS sequence"/>
</dbReference>
<keyword evidence="1" id="KW-1133">Transmembrane helix</keyword>
<feature type="transmembrane region" description="Helical" evidence="1">
    <location>
        <begin position="88"/>
        <end position="106"/>
    </location>
</feature>
<organism evidence="3 4">
    <name type="scientific">Monosporascus cannonballus</name>
    <dbReference type="NCBI Taxonomy" id="155416"/>
    <lineage>
        <taxon>Eukaryota</taxon>
        <taxon>Fungi</taxon>
        <taxon>Dikarya</taxon>
        <taxon>Ascomycota</taxon>
        <taxon>Pezizomycotina</taxon>
        <taxon>Sordariomycetes</taxon>
        <taxon>Xylariomycetidae</taxon>
        <taxon>Xylariales</taxon>
        <taxon>Xylariales incertae sedis</taxon>
        <taxon>Monosporascus</taxon>
    </lineage>
</organism>
<accession>A0ABY0GYV8</accession>
<feature type="signal peptide" evidence="2">
    <location>
        <begin position="1"/>
        <end position="18"/>
    </location>
</feature>
<keyword evidence="1" id="KW-0812">Transmembrane</keyword>
<gene>
    <name evidence="3" type="ORF">DL762_007529</name>
</gene>
<evidence type="ECO:0000256" key="2">
    <source>
        <dbReference type="SAM" id="SignalP"/>
    </source>
</evidence>
<evidence type="ECO:0008006" key="5">
    <source>
        <dbReference type="Google" id="ProtNLM"/>
    </source>
</evidence>
<keyword evidence="1" id="KW-0472">Membrane</keyword>
<protein>
    <recommendedName>
        <fullName evidence="5">ABC transmembrane type-1 domain-containing protein</fullName>
    </recommendedName>
</protein>
<sequence length="124" mass="13580">MDLFALCAFFLSMVLIKAQVERRRDSIVQGVRGCQRMHRMPRRIRAFLEMPALFDEDILTAVELLGFGLMGAALGLLLAFGKGTFRDPVVVSLAFAFPVVVGGLLLKMVTAANTSNVAFFNRGA</sequence>
<evidence type="ECO:0000313" key="4">
    <source>
        <dbReference type="Proteomes" id="UP000294003"/>
    </source>
</evidence>
<evidence type="ECO:0000313" key="3">
    <source>
        <dbReference type="EMBL" id="RYO80664.1"/>
    </source>
</evidence>
<dbReference type="EMBL" id="QJNS01000281">
    <property type="protein sequence ID" value="RYO80664.1"/>
    <property type="molecule type" value="Genomic_DNA"/>
</dbReference>
<name>A0ABY0GYV8_9PEZI</name>
<evidence type="ECO:0000256" key="1">
    <source>
        <dbReference type="SAM" id="Phobius"/>
    </source>
</evidence>
<reference evidence="3 4" key="1">
    <citation type="submission" date="2018-06" db="EMBL/GenBank/DDBJ databases">
        <title>Complete Genomes of Monosporascus.</title>
        <authorList>
            <person name="Robinson A.J."/>
            <person name="Natvig D.O."/>
        </authorList>
    </citation>
    <scope>NUCLEOTIDE SEQUENCE [LARGE SCALE GENOMIC DNA]</scope>
    <source>
        <strain evidence="3 4">CBS 609.92</strain>
    </source>
</reference>
<proteinExistence type="predicted"/>
<comment type="caution">
    <text evidence="3">The sequence shown here is derived from an EMBL/GenBank/DDBJ whole genome shotgun (WGS) entry which is preliminary data.</text>
</comment>
<keyword evidence="2" id="KW-0732">Signal</keyword>
<feature type="chain" id="PRO_5046485156" description="ABC transmembrane type-1 domain-containing protein" evidence="2">
    <location>
        <begin position="19"/>
        <end position="124"/>
    </location>
</feature>
<feature type="transmembrane region" description="Helical" evidence="1">
    <location>
        <begin position="58"/>
        <end position="81"/>
    </location>
</feature>